<protein>
    <submittedName>
        <fullName evidence="1">Uncharacterized protein</fullName>
    </submittedName>
</protein>
<comment type="caution">
    <text evidence="1">The sequence shown here is derived from an EMBL/GenBank/DDBJ whole genome shotgun (WGS) entry which is preliminary data.</text>
</comment>
<dbReference type="Proteomes" id="UP001634394">
    <property type="component" value="Unassembled WGS sequence"/>
</dbReference>
<keyword evidence="2" id="KW-1185">Reference proteome</keyword>
<accession>A0ABD3VER1</accession>
<evidence type="ECO:0000313" key="1">
    <source>
        <dbReference type="EMBL" id="KAL3859253.1"/>
    </source>
</evidence>
<sequence>MVEMESWFNDTLDKFIVDYVLGRNTHATNRIQIDTEETNATPLRLLLPNRSISSVFIPYRIKHYAHNVLQLGLLYMQFLDVCQIPDRSRLLTTLKYMMAVFKAVNSHSKYALETLRFLAHQQASYSLYTANKSCMVHIVRKLKKLVKIVGSNNIMGTISRKSRALAGMSYVTEQYEHDAGGFFHKYEKTLVPTDGSLSRQNYEAWIQHHNCFL</sequence>
<name>A0ABD3VER1_SINWO</name>
<proteinExistence type="predicted"/>
<dbReference type="AlphaFoldDB" id="A0ABD3VER1"/>
<reference evidence="1 2" key="1">
    <citation type="submission" date="2024-11" db="EMBL/GenBank/DDBJ databases">
        <title>Chromosome-level genome assembly of the freshwater bivalve Anodonta woodiana.</title>
        <authorList>
            <person name="Chen X."/>
        </authorList>
    </citation>
    <scope>NUCLEOTIDE SEQUENCE [LARGE SCALE GENOMIC DNA]</scope>
    <source>
        <strain evidence="1">MN2024</strain>
        <tissue evidence="1">Gills</tissue>
    </source>
</reference>
<organism evidence="1 2">
    <name type="scientific">Sinanodonta woodiana</name>
    <name type="common">Chinese pond mussel</name>
    <name type="synonym">Anodonta woodiana</name>
    <dbReference type="NCBI Taxonomy" id="1069815"/>
    <lineage>
        <taxon>Eukaryota</taxon>
        <taxon>Metazoa</taxon>
        <taxon>Spiralia</taxon>
        <taxon>Lophotrochozoa</taxon>
        <taxon>Mollusca</taxon>
        <taxon>Bivalvia</taxon>
        <taxon>Autobranchia</taxon>
        <taxon>Heteroconchia</taxon>
        <taxon>Palaeoheterodonta</taxon>
        <taxon>Unionida</taxon>
        <taxon>Unionoidea</taxon>
        <taxon>Unionidae</taxon>
        <taxon>Unioninae</taxon>
        <taxon>Sinanodonta</taxon>
    </lineage>
</organism>
<dbReference type="EMBL" id="JBJQND010000012">
    <property type="protein sequence ID" value="KAL3859253.1"/>
    <property type="molecule type" value="Genomic_DNA"/>
</dbReference>
<gene>
    <name evidence="1" type="ORF">ACJMK2_009480</name>
</gene>
<evidence type="ECO:0000313" key="2">
    <source>
        <dbReference type="Proteomes" id="UP001634394"/>
    </source>
</evidence>